<keyword evidence="1" id="KW-1015">Disulfide bond</keyword>
<feature type="domain" description="EGF-like" evidence="3">
    <location>
        <begin position="126"/>
        <end position="164"/>
    </location>
</feature>
<dbReference type="GO" id="GO:0005615">
    <property type="term" value="C:extracellular space"/>
    <property type="evidence" value="ECO:0007669"/>
    <property type="project" value="TreeGrafter"/>
</dbReference>
<organism evidence="5 6">
    <name type="scientific">Pocillopora meandrina</name>
    <dbReference type="NCBI Taxonomy" id="46732"/>
    <lineage>
        <taxon>Eukaryota</taxon>
        <taxon>Metazoa</taxon>
        <taxon>Cnidaria</taxon>
        <taxon>Anthozoa</taxon>
        <taxon>Hexacorallia</taxon>
        <taxon>Scleractinia</taxon>
        <taxon>Astrocoeniina</taxon>
        <taxon>Pocilloporidae</taxon>
        <taxon>Pocillopora</taxon>
    </lineage>
</organism>
<evidence type="ECO:0000256" key="1">
    <source>
        <dbReference type="PROSITE-ProRule" id="PRU00076"/>
    </source>
</evidence>
<evidence type="ECO:0000259" key="3">
    <source>
        <dbReference type="PROSITE" id="PS50026"/>
    </source>
</evidence>
<dbReference type="SUPFAM" id="SSF56496">
    <property type="entry name" value="Fibrinogen C-terminal domain-like"/>
    <property type="match status" value="1"/>
</dbReference>
<feature type="disulfide bond" evidence="1">
    <location>
        <begin position="135"/>
        <end position="152"/>
    </location>
</feature>
<dbReference type="InterPro" id="IPR003609">
    <property type="entry name" value="Pan_app"/>
</dbReference>
<dbReference type="Pfam" id="PF00008">
    <property type="entry name" value="EGF"/>
    <property type="match status" value="1"/>
</dbReference>
<sequence>MHVEVIVLGLLLTVNLSVAEFEVLRNQCMRTGMFQVSEKGKDTSSLLLYRALIGYKMDTHQVHDEIDCGRWCLSRDGCKSYNYQYEVNHTQRHTCEISSHTKEAKPEAFRMKVGFQYYGFPQAQKKPIGCAKYACYNGGTCVDTCHGDMFHCQCTNLFRGKQCERPKARNCKELYDLGVPSTGAQRVAPDDQAFGISVYCDQTTDGGGWLVVQRRNSPFGVLFSKNWSDYETGFGSLSGSFWIGNRYLSRLTTIPVQLRIELKASAGAQGYAVYENFSISGPRDNYRLSVGRNITGTIGNAINGDSNMALVEDGMQFSTGDRDNDGNFLANCAVISSLSGWWLNNCGRANLNSNPPQWDEWKFYDTSINYTEMKIRPMKQPFSVT</sequence>
<dbReference type="PROSITE" id="PS00022">
    <property type="entry name" value="EGF_1"/>
    <property type="match status" value="1"/>
</dbReference>
<accession>A0AAU9VW55</accession>
<evidence type="ECO:0000259" key="4">
    <source>
        <dbReference type="PROSITE" id="PS51406"/>
    </source>
</evidence>
<protein>
    <recommendedName>
        <fullName evidence="7">Fibrinogen C-terminal domain-containing protein</fullName>
    </recommendedName>
</protein>
<dbReference type="SUPFAM" id="SSF57196">
    <property type="entry name" value="EGF/Laminin"/>
    <property type="match status" value="1"/>
</dbReference>
<dbReference type="InterPro" id="IPR050373">
    <property type="entry name" value="Fibrinogen_C-term_domain"/>
</dbReference>
<comment type="caution">
    <text evidence="1">Lacks conserved residue(s) required for the propagation of feature annotation.</text>
</comment>
<dbReference type="PROSITE" id="PS50026">
    <property type="entry name" value="EGF_3"/>
    <property type="match status" value="1"/>
</dbReference>
<keyword evidence="1" id="KW-0245">EGF-like domain</keyword>
<dbReference type="InterPro" id="IPR000742">
    <property type="entry name" value="EGF"/>
</dbReference>
<dbReference type="NCBIfam" id="NF040941">
    <property type="entry name" value="GGGWT_bact"/>
    <property type="match status" value="1"/>
</dbReference>
<dbReference type="CDD" id="cd00087">
    <property type="entry name" value="FReD"/>
    <property type="match status" value="1"/>
</dbReference>
<dbReference type="Gene3D" id="2.10.25.10">
    <property type="entry name" value="Laminin"/>
    <property type="match status" value="1"/>
</dbReference>
<dbReference type="PROSITE" id="PS51406">
    <property type="entry name" value="FIBRINOGEN_C_2"/>
    <property type="match status" value="1"/>
</dbReference>
<dbReference type="InterPro" id="IPR036056">
    <property type="entry name" value="Fibrinogen-like_C"/>
</dbReference>
<dbReference type="Gene3D" id="3.50.4.10">
    <property type="entry name" value="Hepatocyte Growth Factor"/>
    <property type="match status" value="1"/>
</dbReference>
<feature type="domain" description="Fibrinogen C-terminal" evidence="4">
    <location>
        <begin position="162"/>
        <end position="379"/>
    </location>
</feature>
<feature type="chain" id="PRO_5043617150" description="Fibrinogen C-terminal domain-containing protein" evidence="2">
    <location>
        <begin position="20"/>
        <end position="385"/>
    </location>
</feature>
<reference evidence="5 6" key="1">
    <citation type="submission" date="2022-05" db="EMBL/GenBank/DDBJ databases">
        <authorList>
            <consortium name="Genoscope - CEA"/>
            <person name="William W."/>
        </authorList>
    </citation>
    <scope>NUCLEOTIDE SEQUENCE [LARGE SCALE GENOMIC DNA]</scope>
</reference>
<evidence type="ECO:0000313" key="6">
    <source>
        <dbReference type="Proteomes" id="UP001159428"/>
    </source>
</evidence>
<dbReference type="SUPFAM" id="SSF57414">
    <property type="entry name" value="Hairpin loop containing domain-like"/>
    <property type="match status" value="1"/>
</dbReference>
<dbReference type="InterPro" id="IPR002181">
    <property type="entry name" value="Fibrinogen_a/b/g_C_dom"/>
</dbReference>
<name>A0AAU9VW55_9CNID</name>
<dbReference type="CDD" id="cd00054">
    <property type="entry name" value="EGF_CA"/>
    <property type="match status" value="1"/>
</dbReference>
<proteinExistence type="predicted"/>
<evidence type="ECO:0000313" key="5">
    <source>
        <dbReference type="EMBL" id="CAH3040614.1"/>
    </source>
</evidence>
<dbReference type="Pfam" id="PF00147">
    <property type="entry name" value="Fibrinogen_C"/>
    <property type="match status" value="1"/>
</dbReference>
<comment type="caution">
    <text evidence="5">The sequence shown here is derived from an EMBL/GenBank/DDBJ whole genome shotgun (WGS) entry which is preliminary data.</text>
</comment>
<feature type="signal peptide" evidence="2">
    <location>
        <begin position="1"/>
        <end position="19"/>
    </location>
</feature>
<keyword evidence="6" id="KW-1185">Reference proteome</keyword>
<dbReference type="SMART" id="SM00186">
    <property type="entry name" value="FBG"/>
    <property type="match status" value="1"/>
</dbReference>
<dbReference type="PANTHER" id="PTHR19143">
    <property type="entry name" value="FIBRINOGEN/TENASCIN/ANGIOPOEITIN"/>
    <property type="match status" value="1"/>
</dbReference>
<feature type="disulfide bond" evidence="1">
    <location>
        <begin position="154"/>
        <end position="163"/>
    </location>
</feature>
<dbReference type="Gene3D" id="3.90.215.10">
    <property type="entry name" value="Gamma Fibrinogen, chain A, domain 1"/>
    <property type="match status" value="1"/>
</dbReference>
<dbReference type="AlphaFoldDB" id="A0AAU9VW55"/>
<dbReference type="EMBL" id="CALNXJ010000005">
    <property type="protein sequence ID" value="CAH3040614.1"/>
    <property type="molecule type" value="Genomic_DNA"/>
</dbReference>
<gene>
    <name evidence="5" type="ORF">PMEA_00026147</name>
</gene>
<dbReference type="Pfam" id="PF00024">
    <property type="entry name" value="PAN_1"/>
    <property type="match status" value="1"/>
</dbReference>
<dbReference type="InterPro" id="IPR014716">
    <property type="entry name" value="Fibrinogen_a/b/g_C_1"/>
</dbReference>
<evidence type="ECO:0008006" key="7">
    <source>
        <dbReference type="Google" id="ProtNLM"/>
    </source>
</evidence>
<evidence type="ECO:0000256" key="2">
    <source>
        <dbReference type="SAM" id="SignalP"/>
    </source>
</evidence>
<keyword evidence="2" id="KW-0732">Signal</keyword>
<dbReference type="Proteomes" id="UP001159428">
    <property type="component" value="Unassembled WGS sequence"/>
</dbReference>